<dbReference type="NCBIfam" id="TIGR03543">
    <property type="entry name" value="divI1A_rptt_fam"/>
    <property type="match status" value="1"/>
</dbReference>
<dbReference type="OrthoDB" id="3480096at2"/>
<sequence length="183" mass="20498">MSSTFPRTRSSRRGYDIDQVEDFLEDARAAYNSEPGALIVLDAEAIRRTSFALKKGGYSTAHVDAALERLEDAFAGRERDRARAVAGDEAWFTAARSNAREIIDRLARPHGHRFRVVNLLSGGYDRKQVDAFGDRLSDYFLKATPLSVDDVRTVSFRPKRGGYSEAQVDYFLDSVVAVMLSVR</sequence>
<dbReference type="InterPro" id="IPR007793">
    <property type="entry name" value="DivIVA_fam"/>
</dbReference>
<evidence type="ECO:0000256" key="1">
    <source>
        <dbReference type="ARBA" id="ARBA00004496"/>
    </source>
</evidence>
<dbReference type="GO" id="GO:0005737">
    <property type="term" value="C:cytoplasm"/>
    <property type="evidence" value="ECO:0007669"/>
    <property type="project" value="UniProtKB-SubCell"/>
</dbReference>
<keyword evidence="7" id="KW-0131">Cell cycle</keyword>
<dbReference type="InterPro" id="IPR019932">
    <property type="entry name" value="CHP03543"/>
</dbReference>
<evidence type="ECO:0000256" key="6">
    <source>
        <dbReference type="ARBA" id="ARBA00023054"/>
    </source>
</evidence>
<proteinExistence type="inferred from homology"/>
<reference evidence="9 10" key="1">
    <citation type="submission" date="2019-03" db="EMBL/GenBank/DDBJ databases">
        <title>Genomics of glacier-inhabiting Cryobacterium strains.</title>
        <authorList>
            <person name="Liu Q."/>
            <person name="Xin Y.-H."/>
        </authorList>
    </citation>
    <scope>NUCLEOTIDE SEQUENCE [LARGE SCALE GENOMIC DNA]</scope>
    <source>
        <strain evidence="9 10">CGMCC 1.10440</strain>
    </source>
</reference>
<comment type="subcellular location">
    <subcellularLocation>
        <location evidence="1">Cytoplasm</location>
    </subcellularLocation>
</comment>
<evidence type="ECO:0000256" key="2">
    <source>
        <dbReference type="ARBA" id="ARBA00009008"/>
    </source>
</evidence>
<comment type="caution">
    <text evidence="9">The sequence shown here is derived from an EMBL/GenBank/DDBJ whole genome shotgun (WGS) entry which is preliminary data.</text>
</comment>
<evidence type="ECO:0000256" key="7">
    <source>
        <dbReference type="ARBA" id="ARBA00023306"/>
    </source>
</evidence>
<gene>
    <name evidence="9" type="ORF">E3N84_04075</name>
</gene>
<keyword evidence="4" id="KW-0963">Cytoplasm</keyword>
<accession>A0A4R8V830</accession>
<dbReference type="EMBL" id="SOFI01000003">
    <property type="protein sequence ID" value="TFB79301.1"/>
    <property type="molecule type" value="Genomic_DNA"/>
</dbReference>
<evidence type="ECO:0000256" key="5">
    <source>
        <dbReference type="ARBA" id="ARBA00022618"/>
    </source>
</evidence>
<keyword evidence="5" id="KW-0132">Cell division</keyword>
<protein>
    <recommendedName>
        <fullName evidence="3">Cell wall synthesis protein Wag31</fullName>
    </recommendedName>
    <alternativeName>
        <fullName evidence="8">Antigen 84</fullName>
    </alternativeName>
</protein>
<evidence type="ECO:0000256" key="3">
    <source>
        <dbReference type="ARBA" id="ARBA00018787"/>
    </source>
</evidence>
<dbReference type="InterPro" id="IPR019933">
    <property type="entry name" value="DivIVA_domain"/>
</dbReference>
<dbReference type="RefSeq" id="WP_104095178.1">
    <property type="nucleotide sequence ID" value="NZ_JACHBP010000001.1"/>
</dbReference>
<organism evidence="9 10">
    <name type="scientific">Terrimesophilobacter mesophilus</name>
    <dbReference type="NCBI Taxonomy" id="433647"/>
    <lineage>
        <taxon>Bacteria</taxon>
        <taxon>Bacillati</taxon>
        <taxon>Actinomycetota</taxon>
        <taxon>Actinomycetes</taxon>
        <taxon>Micrococcales</taxon>
        <taxon>Microbacteriaceae</taxon>
        <taxon>Terrimesophilobacter</taxon>
    </lineage>
</organism>
<dbReference type="AlphaFoldDB" id="A0A4R8V830"/>
<keyword evidence="6" id="KW-0175">Coiled coil</keyword>
<dbReference type="GO" id="GO:0051301">
    <property type="term" value="P:cell division"/>
    <property type="evidence" value="ECO:0007669"/>
    <property type="project" value="UniProtKB-KW"/>
</dbReference>
<dbReference type="PANTHER" id="PTHR35794">
    <property type="entry name" value="CELL DIVISION PROTEIN DIVIVA"/>
    <property type="match status" value="1"/>
</dbReference>
<keyword evidence="10" id="KW-1185">Reference proteome</keyword>
<name>A0A4R8V830_9MICO</name>
<dbReference type="PANTHER" id="PTHR35794:SF2">
    <property type="entry name" value="CELL DIVISION PROTEIN DIVIVA"/>
    <property type="match status" value="1"/>
</dbReference>
<evidence type="ECO:0000313" key="10">
    <source>
        <dbReference type="Proteomes" id="UP000298488"/>
    </source>
</evidence>
<evidence type="ECO:0000256" key="4">
    <source>
        <dbReference type="ARBA" id="ARBA00022490"/>
    </source>
</evidence>
<dbReference type="Proteomes" id="UP000298488">
    <property type="component" value="Unassembled WGS sequence"/>
</dbReference>
<dbReference type="Gene3D" id="6.10.250.660">
    <property type="match status" value="1"/>
</dbReference>
<comment type="similarity">
    <text evidence="2">Belongs to the DivIVA family.</text>
</comment>
<evidence type="ECO:0000313" key="9">
    <source>
        <dbReference type="EMBL" id="TFB79301.1"/>
    </source>
</evidence>
<evidence type="ECO:0000256" key="8">
    <source>
        <dbReference type="ARBA" id="ARBA00031737"/>
    </source>
</evidence>
<dbReference type="NCBIfam" id="TIGR03544">
    <property type="entry name" value="DivI1A_domain"/>
    <property type="match status" value="2"/>
</dbReference>